<organism evidence="1 2">
    <name type="scientific">Prochlorococcus marinus (strain MIT 9215)</name>
    <dbReference type="NCBI Taxonomy" id="93060"/>
    <lineage>
        <taxon>Bacteria</taxon>
        <taxon>Bacillati</taxon>
        <taxon>Cyanobacteriota</taxon>
        <taxon>Cyanophyceae</taxon>
        <taxon>Synechococcales</taxon>
        <taxon>Prochlorococcaceae</taxon>
        <taxon>Prochlorococcus</taxon>
    </lineage>
</organism>
<dbReference type="EMBL" id="CP000825">
    <property type="protein sequence ID" value="ABV51315.1"/>
    <property type="molecule type" value="Genomic_DNA"/>
</dbReference>
<gene>
    <name evidence="1" type="ordered locus">P9215_17021</name>
</gene>
<evidence type="ECO:0000313" key="2">
    <source>
        <dbReference type="Proteomes" id="UP000002014"/>
    </source>
</evidence>
<dbReference type="HOGENOM" id="CLU_2510022_0_0_3"/>
<evidence type="ECO:0000313" key="1">
    <source>
        <dbReference type="EMBL" id="ABV51315.1"/>
    </source>
</evidence>
<name>A8G6T4_PROM2</name>
<dbReference type="Proteomes" id="UP000002014">
    <property type="component" value="Chromosome"/>
</dbReference>
<protein>
    <submittedName>
        <fullName evidence="1">Uncharacterized protein</fullName>
    </submittedName>
</protein>
<reference evidence="1 2" key="1">
    <citation type="journal article" date="2007" name="PLoS Genet.">
        <title>Patterns and implications of gene gain and loss in the evolution of Prochlorococcus.</title>
        <authorList>
            <person name="Kettler G.C."/>
            <person name="Martiny A.C."/>
            <person name="Huang K."/>
            <person name="Zucker J."/>
            <person name="Coleman M.L."/>
            <person name="Rodrigue S."/>
            <person name="Chen F."/>
            <person name="Lapidus A."/>
            <person name="Ferriera S."/>
            <person name="Johnson J."/>
            <person name="Steglich C."/>
            <person name="Church G.M."/>
            <person name="Richardson P."/>
            <person name="Chisholm S.W."/>
        </authorList>
    </citation>
    <scope>NUCLEOTIDE SEQUENCE [LARGE SCALE GENOMIC DNA]</scope>
    <source>
        <strain evidence="1 2">MIT 9215</strain>
    </source>
</reference>
<dbReference type="AlphaFoldDB" id="A8G6T4"/>
<dbReference type="KEGG" id="pmh:P9215_17021"/>
<accession>A8G6T4</accession>
<proteinExistence type="predicted"/>
<sequence length="85" mass="9548">MVPFLFNFYEIQPALRIIARDKNIIKKVQVILLREASALLALLNIELPLAAIPPMPSPLGLCSKTKRIRRTPENAQTQLIICIIA</sequence>